<dbReference type="InterPro" id="IPR000917">
    <property type="entry name" value="Sulfatase_N"/>
</dbReference>
<sequence>MSVFTGSNSVATNASTSPFTGRFTPIAILVALVITISLLTRTVLLFHPNTHFSWTLGNIAGVFGIGLFYDLSVCGYIILPFVLHLWLTNDGMYSKKGEWFTHLAFALFMAILLFTKIIPPDFNKGLYKALKIYIALRWAIYTFLTFQTAAFRNKWRAGVLYAVFMVVTFLLLFNGISEGFFWSEFSTRYNFIAVDYLVYTNEVVGNIRESYPVNWIVAGVLLVTVAIFFTYRKTLQASVAAPSRFGKRTAGALAMLLISGMLHLWVNGEGRKFSKNEYANELAGNGIYCFGNAFWNNELDFYQFYKTLPDKEAFALVRKDLDVPYSHFISADPFNLDRQISYPQPEAKHNVVLISVESFSADFMQHFGSQQNITPYLDSLADKSLLFTNLYASGTRTVRGLEALSLAIPPTPGQSIVKRPHNENLFSLGSVFRSKGYTTQYIYGGYGYFDNMNYFFGHNDYEVIDRSALKPEQIHYENVWGVADEDLFTLALNTMDSNAALGKPFFSHVMTVSNHRPFTYPDGRIDIPSTSQSREGGVKYTDYAINKFLKEAAAKPWFNNTIFVIVADHCAGSAGSVQLPVTGYHIPMMVYAPALLKPHREERLTAQIDIAPTILGLLHFRYQSKFLGQDILNLPAGKEKAFISTYQGLGFIQNGQLVLQSPVRKVKSFIPDFKTGDAREAQVPDSLVKKAMAYYQVAAWEVKHKRYGKINKS</sequence>
<dbReference type="InterPro" id="IPR017850">
    <property type="entry name" value="Alkaline_phosphatase_core_sf"/>
</dbReference>
<dbReference type="SUPFAM" id="SSF53649">
    <property type="entry name" value="Alkaline phosphatase-like"/>
    <property type="match status" value="1"/>
</dbReference>
<comment type="subcellular location">
    <subcellularLocation>
        <location evidence="1">Cell membrane</location>
        <topology evidence="1">Multi-pass membrane protein</topology>
    </subcellularLocation>
</comment>
<proteinExistence type="predicted"/>
<evidence type="ECO:0000256" key="9">
    <source>
        <dbReference type="SAM" id="Phobius"/>
    </source>
</evidence>
<dbReference type="AlphaFoldDB" id="A0A1M5I7C2"/>
<feature type="binding site" evidence="8">
    <location>
        <position position="357"/>
    </location>
    <ligand>
        <name>Mn(2+)</name>
        <dbReference type="ChEBI" id="CHEBI:29035"/>
    </ligand>
</feature>
<dbReference type="CDD" id="cd16015">
    <property type="entry name" value="LTA_synthase"/>
    <property type="match status" value="1"/>
</dbReference>
<dbReference type="PANTHER" id="PTHR47371:SF3">
    <property type="entry name" value="PHOSPHOGLYCEROL TRANSFERASE I"/>
    <property type="match status" value="1"/>
</dbReference>
<dbReference type="Gene3D" id="3.40.720.10">
    <property type="entry name" value="Alkaline Phosphatase, subunit A"/>
    <property type="match status" value="1"/>
</dbReference>
<evidence type="ECO:0000256" key="5">
    <source>
        <dbReference type="ARBA" id="ARBA00023136"/>
    </source>
</evidence>
<feature type="binding site" evidence="8">
    <location>
        <position position="569"/>
    </location>
    <ligand>
        <name>Mn(2+)</name>
        <dbReference type="ChEBI" id="CHEBI:29035"/>
    </ligand>
</feature>
<feature type="domain" description="Sulfatase N-terminal" evidence="10">
    <location>
        <begin position="350"/>
        <end position="619"/>
    </location>
</feature>
<feature type="transmembrane region" description="Helical" evidence="9">
    <location>
        <begin position="211"/>
        <end position="229"/>
    </location>
</feature>
<keyword evidence="5 9" id="KW-0472">Membrane</keyword>
<feature type="transmembrane region" description="Helical" evidence="9">
    <location>
        <begin position="26"/>
        <end position="47"/>
    </location>
</feature>
<keyword evidence="4 9" id="KW-1133">Transmembrane helix</keyword>
<feature type="transmembrane region" description="Helical" evidence="9">
    <location>
        <begin position="99"/>
        <end position="118"/>
    </location>
</feature>
<reference evidence="11 12" key="1">
    <citation type="submission" date="2016-11" db="EMBL/GenBank/DDBJ databases">
        <authorList>
            <person name="Jaros S."/>
            <person name="Januszkiewicz K."/>
            <person name="Wedrychowicz H."/>
        </authorList>
    </citation>
    <scope>NUCLEOTIDE SEQUENCE [LARGE SCALE GENOMIC DNA]</scope>
    <source>
        <strain evidence="11 12">DSM 26897</strain>
    </source>
</reference>
<dbReference type="GO" id="GO:0046872">
    <property type="term" value="F:metal ion binding"/>
    <property type="evidence" value="ECO:0007669"/>
    <property type="project" value="UniProtKB-KW"/>
</dbReference>
<dbReference type="RefSeq" id="WP_073047856.1">
    <property type="nucleotide sequence ID" value="NZ_FQUO01000022.1"/>
</dbReference>
<dbReference type="Gene3D" id="3.30.1120.80">
    <property type="match status" value="1"/>
</dbReference>
<dbReference type="GO" id="GO:0005886">
    <property type="term" value="C:plasma membrane"/>
    <property type="evidence" value="ECO:0007669"/>
    <property type="project" value="UniProtKB-SubCell"/>
</dbReference>
<feature type="transmembrane region" description="Helical" evidence="9">
    <location>
        <begin position="250"/>
        <end position="266"/>
    </location>
</feature>
<evidence type="ECO:0000313" key="11">
    <source>
        <dbReference type="EMBL" id="SHG24161.1"/>
    </source>
</evidence>
<dbReference type="EMBL" id="FQUO01000022">
    <property type="protein sequence ID" value="SHG24161.1"/>
    <property type="molecule type" value="Genomic_DNA"/>
</dbReference>
<protein>
    <submittedName>
        <fullName evidence="11">Phosphoglycerol transferase MdoB</fullName>
    </submittedName>
</protein>
<keyword evidence="7" id="KW-0464">Manganese</keyword>
<feature type="transmembrane region" description="Helical" evidence="9">
    <location>
        <begin position="130"/>
        <end position="151"/>
    </location>
</feature>
<feature type="transmembrane region" description="Helical" evidence="9">
    <location>
        <begin position="59"/>
        <end position="87"/>
    </location>
</feature>
<evidence type="ECO:0000256" key="3">
    <source>
        <dbReference type="ARBA" id="ARBA00022692"/>
    </source>
</evidence>
<evidence type="ECO:0000259" key="10">
    <source>
        <dbReference type="Pfam" id="PF00884"/>
    </source>
</evidence>
<evidence type="ECO:0000256" key="7">
    <source>
        <dbReference type="PIRSR" id="PIRSR005091-2"/>
    </source>
</evidence>
<feature type="binding site" evidence="7">
    <location>
        <position position="515"/>
    </location>
    <ligand>
        <name>substrate</name>
    </ligand>
</feature>
<gene>
    <name evidence="11" type="ORF">SAMN05444008_12232</name>
</gene>
<dbReference type="Pfam" id="PF00884">
    <property type="entry name" value="Sulfatase"/>
    <property type="match status" value="1"/>
</dbReference>
<dbReference type="OrthoDB" id="9777768at2"/>
<keyword evidence="12" id="KW-1185">Reference proteome</keyword>
<feature type="binding site" evidence="8">
    <location>
        <position position="397"/>
    </location>
    <ligand>
        <name>Mn(2+)</name>
        <dbReference type="ChEBI" id="CHEBI:29035"/>
    </ligand>
</feature>
<evidence type="ECO:0000256" key="1">
    <source>
        <dbReference type="ARBA" id="ARBA00004651"/>
    </source>
</evidence>
<dbReference type="STRING" id="1302690.BUE76_15885"/>
<evidence type="ECO:0000256" key="6">
    <source>
        <dbReference type="PIRSR" id="PIRSR005091-1"/>
    </source>
</evidence>
<feature type="active site" evidence="6">
    <location>
        <position position="397"/>
    </location>
</feature>
<evidence type="ECO:0000313" key="12">
    <source>
        <dbReference type="Proteomes" id="UP000184368"/>
    </source>
</evidence>
<evidence type="ECO:0000256" key="2">
    <source>
        <dbReference type="ARBA" id="ARBA00022475"/>
    </source>
</evidence>
<organism evidence="11 12">
    <name type="scientific">Cnuella takakiae</name>
    <dbReference type="NCBI Taxonomy" id="1302690"/>
    <lineage>
        <taxon>Bacteria</taxon>
        <taxon>Pseudomonadati</taxon>
        <taxon>Bacteroidota</taxon>
        <taxon>Chitinophagia</taxon>
        <taxon>Chitinophagales</taxon>
        <taxon>Chitinophagaceae</taxon>
        <taxon>Cnuella</taxon>
    </lineage>
</organism>
<keyword evidence="7" id="KW-0479">Metal-binding</keyword>
<feature type="binding site" evidence="8">
    <location>
        <position position="568"/>
    </location>
    <ligand>
        <name>Mn(2+)</name>
        <dbReference type="ChEBI" id="CHEBI:29035"/>
    </ligand>
</feature>
<keyword evidence="2" id="KW-1003">Cell membrane</keyword>
<accession>A0A1M5I7C2</accession>
<dbReference type="PANTHER" id="PTHR47371">
    <property type="entry name" value="LIPOTEICHOIC ACID SYNTHASE"/>
    <property type="match status" value="1"/>
</dbReference>
<keyword evidence="11" id="KW-0808">Transferase</keyword>
<evidence type="ECO:0000256" key="8">
    <source>
        <dbReference type="PIRSR" id="PIRSR005091-3"/>
    </source>
</evidence>
<feature type="transmembrane region" description="Helical" evidence="9">
    <location>
        <begin position="158"/>
        <end position="176"/>
    </location>
</feature>
<evidence type="ECO:0000256" key="4">
    <source>
        <dbReference type="ARBA" id="ARBA00022989"/>
    </source>
</evidence>
<dbReference type="Proteomes" id="UP000184368">
    <property type="component" value="Unassembled WGS sequence"/>
</dbReference>
<dbReference type="InterPro" id="IPR050448">
    <property type="entry name" value="OpgB/LTA_synthase_biosynth"/>
</dbReference>
<keyword evidence="3 9" id="KW-0812">Transmembrane</keyword>
<dbReference type="GO" id="GO:0016740">
    <property type="term" value="F:transferase activity"/>
    <property type="evidence" value="ECO:0007669"/>
    <property type="project" value="UniProtKB-KW"/>
</dbReference>
<name>A0A1M5I7C2_9BACT</name>